<dbReference type="RefSeq" id="WP_057745480.1">
    <property type="nucleotide sequence ID" value="NZ_BJLU01000002.1"/>
</dbReference>
<evidence type="ECO:0000313" key="2">
    <source>
        <dbReference type="EMBL" id="KRN46552.1"/>
    </source>
</evidence>
<organism evidence="2 5">
    <name type="scientific">Weissella viridescens</name>
    <name type="common">Lactobacillus viridescens</name>
    <dbReference type="NCBI Taxonomy" id="1629"/>
    <lineage>
        <taxon>Bacteria</taxon>
        <taxon>Bacillati</taxon>
        <taxon>Bacillota</taxon>
        <taxon>Bacilli</taxon>
        <taxon>Lactobacillales</taxon>
        <taxon>Lactobacillaceae</taxon>
        <taxon>Weissella</taxon>
    </lineage>
</organism>
<evidence type="ECO:0000313" key="3">
    <source>
        <dbReference type="EMBL" id="RRG18716.1"/>
    </source>
</evidence>
<sequence length="60" mass="6481">MKKFGFGLLTGIAGTIAAAAAAGFTYHKIEIEPLEEEQAKFDNTELKSARKAAHSHGSRY</sequence>
<reference evidence="3 7" key="3">
    <citation type="submission" date="2018-10" db="EMBL/GenBank/DDBJ databases">
        <title>Draft genome sequence of Weissella viridescens UCO-SMC3.</title>
        <authorList>
            <person name="Garcia-Cancino A."/>
            <person name="Espinoza-Monje M."/>
            <person name="Albarracin L."/>
            <person name="Garcia-Castillo V."/>
            <person name="Campos-Martin J."/>
            <person name="Nakano Y."/>
            <person name="Guitierrez-Zamorano C."/>
            <person name="Ikeda-Ohtsubo W."/>
            <person name="Morita H."/>
            <person name="Kitazawa H."/>
            <person name="Villena J."/>
        </authorList>
    </citation>
    <scope>NUCLEOTIDE SEQUENCE [LARGE SCALE GENOMIC DNA]</scope>
    <source>
        <strain evidence="3 7">UCO-SMC3</strain>
    </source>
</reference>
<name>A0A0R2H1Q1_WEIVI</name>
<keyword evidence="5" id="KW-1185">Reference proteome</keyword>
<dbReference type="STRING" id="1629.IV50_GL000830"/>
<dbReference type="GeneID" id="86898747"/>
<dbReference type="Proteomes" id="UP000051992">
    <property type="component" value="Unassembled WGS sequence"/>
</dbReference>
<evidence type="ECO:0000313" key="6">
    <source>
        <dbReference type="Proteomes" id="UP000254621"/>
    </source>
</evidence>
<evidence type="ECO:0000313" key="5">
    <source>
        <dbReference type="Proteomes" id="UP000051992"/>
    </source>
</evidence>
<gene>
    <name evidence="3" type="ORF">D3P96_01655</name>
    <name evidence="2" type="ORF">IV50_GL000830</name>
    <name evidence="4" type="ORF">NCTC13645_00690</name>
</gene>
<dbReference type="PATRIC" id="fig|1629.5.peg.837"/>
<feature type="region of interest" description="Disordered" evidence="1">
    <location>
        <begin position="40"/>
        <end position="60"/>
    </location>
</feature>
<dbReference type="EMBL" id="UHIV01000001">
    <property type="protein sequence ID" value="SUP52788.1"/>
    <property type="molecule type" value="Genomic_DNA"/>
</dbReference>
<accession>A0A0R2H1Q1</accession>
<evidence type="ECO:0000256" key="1">
    <source>
        <dbReference type="SAM" id="MobiDB-lite"/>
    </source>
</evidence>
<evidence type="ECO:0000313" key="7">
    <source>
        <dbReference type="Proteomes" id="UP000275836"/>
    </source>
</evidence>
<reference evidence="2 5" key="1">
    <citation type="journal article" date="2015" name="Genome Announc.">
        <title>Expanding the biotechnology potential of lactobacilli through comparative genomics of 213 strains and associated genera.</title>
        <authorList>
            <person name="Sun Z."/>
            <person name="Harris H.M."/>
            <person name="McCann A."/>
            <person name="Guo C."/>
            <person name="Argimon S."/>
            <person name="Zhang W."/>
            <person name="Yang X."/>
            <person name="Jeffery I.B."/>
            <person name="Cooney J.C."/>
            <person name="Kagawa T.F."/>
            <person name="Liu W."/>
            <person name="Song Y."/>
            <person name="Salvetti E."/>
            <person name="Wrobel A."/>
            <person name="Rasinkangas P."/>
            <person name="Parkhill J."/>
            <person name="Rea M.C."/>
            <person name="O'Sullivan O."/>
            <person name="Ritari J."/>
            <person name="Douillard F.P."/>
            <person name="Paul Ross R."/>
            <person name="Yang R."/>
            <person name="Briner A.E."/>
            <person name="Felis G.E."/>
            <person name="de Vos W.M."/>
            <person name="Barrangou R."/>
            <person name="Klaenhammer T.R."/>
            <person name="Caufield P.W."/>
            <person name="Cui Y."/>
            <person name="Zhang H."/>
            <person name="O'Toole P.W."/>
        </authorList>
    </citation>
    <scope>NUCLEOTIDE SEQUENCE [LARGE SCALE GENOMIC DNA]</scope>
    <source>
        <strain evidence="2 5">DSM 20410</strain>
    </source>
</reference>
<dbReference type="AlphaFoldDB" id="A0A0R2H1Q1"/>
<dbReference type="Proteomes" id="UP000275836">
    <property type="component" value="Unassembled WGS sequence"/>
</dbReference>
<dbReference type="InterPro" id="IPR021402">
    <property type="entry name" value="DUF3042"/>
</dbReference>
<dbReference type="EMBL" id="RHGY01000001">
    <property type="protein sequence ID" value="RRG18716.1"/>
    <property type="molecule type" value="Genomic_DNA"/>
</dbReference>
<protein>
    <submittedName>
        <fullName evidence="3">DUF3042 family protein</fullName>
    </submittedName>
    <submittedName>
        <fullName evidence="4">Protein of uncharacterized function (DUF3042)</fullName>
    </submittedName>
</protein>
<evidence type="ECO:0000313" key="4">
    <source>
        <dbReference type="EMBL" id="SUP52788.1"/>
    </source>
</evidence>
<dbReference type="Pfam" id="PF11240">
    <property type="entry name" value="DUF3042"/>
    <property type="match status" value="1"/>
</dbReference>
<dbReference type="Proteomes" id="UP000254621">
    <property type="component" value="Unassembled WGS sequence"/>
</dbReference>
<dbReference type="EMBL" id="JQBM01000002">
    <property type="protein sequence ID" value="KRN46552.1"/>
    <property type="molecule type" value="Genomic_DNA"/>
</dbReference>
<proteinExistence type="predicted"/>
<reference evidence="4 6" key="2">
    <citation type="submission" date="2018-06" db="EMBL/GenBank/DDBJ databases">
        <authorList>
            <consortium name="Pathogen Informatics"/>
            <person name="Doyle S."/>
        </authorList>
    </citation>
    <scope>NUCLEOTIDE SEQUENCE [LARGE SCALE GENOMIC DNA]</scope>
    <source>
        <strain evidence="4 6">NCTC13645</strain>
    </source>
</reference>
<dbReference type="OrthoDB" id="2144046at2"/>
<feature type="compositionally biased region" description="Basic residues" evidence="1">
    <location>
        <begin position="49"/>
        <end position="60"/>
    </location>
</feature>